<dbReference type="PANTHER" id="PTHR34757:SF1">
    <property type="entry name" value="JUNCTIONAL CADHERIN 5-ASSOCIATED PROTEIN"/>
    <property type="match status" value="1"/>
</dbReference>
<evidence type="ECO:0000313" key="2">
    <source>
        <dbReference type="EMBL" id="CAI9599589.1"/>
    </source>
</evidence>
<organism evidence="2 3">
    <name type="scientific">Staurois parvus</name>
    <dbReference type="NCBI Taxonomy" id="386267"/>
    <lineage>
        <taxon>Eukaryota</taxon>
        <taxon>Metazoa</taxon>
        <taxon>Chordata</taxon>
        <taxon>Craniata</taxon>
        <taxon>Vertebrata</taxon>
        <taxon>Euteleostomi</taxon>
        <taxon>Amphibia</taxon>
        <taxon>Batrachia</taxon>
        <taxon>Anura</taxon>
        <taxon>Neobatrachia</taxon>
        <taxon>Ranoidea</taxon>
        <taxon>Ranidae</taxon>
        <taxon>Staurois</taxon>
    </lineage>
</organism>
<evidence type="ECO:0000256" key="1">
    <source>
        <dbReference type="SAM" id="MobiDB-lite"/>
    </source>
</evidence>
<feature type="compositionally biased region" description="Basic and acidic residues" evidence="1">
    <location>
        <begin position="100"/>
        <end position="110"/>
    </location>
</feature>
<dbReference type="EMBL" id="CATNWA010017320">
    <property type="protein sequence ID" value="CAI9599589.1"/>
    <property type="molecule type" value="Genomic_DNA"/>
</dbReference>
<protein>
    <submittedName>
        <fullName evidence="2">Uncharacterized protein</fullName>
    </submittedName>
</protein>
<gene>
    <name evidence="2" type="ORF">SPARVUS_LOCUS12634440</name>
</gene>
<sequence length="156" mass="17701">HLPVDNEKAVEKLKNIHQDQELSLACPSVSEQNETNIMRSAEKRLRSTSKMIETLQGKLASTPVRTAIDRLARMKEVDSVSRMRRLSIKSTDSGDELDEEKQFHGTQDGRTRKFSMGSIYKRVISLDENLLITPKGKDKLDLSCADVYDPARVERV</sequence>
<comment type="caution">
    <text evidence="2">The sequence shown here is derived from an EMBL/GenBank/DDBJ whole genome shotgun (WGS) entry which is preliminary data.</text>
</comment>
<dbReference type="Pfam" id="PF15351">
    <property type="entry name" value="JCAD"/>
    <property type="match status" value="1"/>
</dbReference>
<dbReference type="Proteomes" id="UP001162483">
    <property type="component" value="Unassembled WGS sequence"/>
</dbReference>
<reference evidence="2" key="1">
    <citation type="submission" date="2023-05" db="EMBL/GenBank/DDBJ databases">
        <authorList>
            <person name="Stuckert A."/>
        </authorList>
    </citation>
    <scope>NUCLEOTIDE SEQUENCE</scope>
</reference>
<dbReference type="InterPro" id="IPR028221">
    <property type="entry name" value="JCAD"/>
</dbReference>
<keyword evidence="3" id="KW-1185">Reference proteome</keyword>
<feature type="non-terminal residue" evidence="2">
    <location>
        <position position="1"/>
    </location>
</feature>
<accession>A0ABN9FRK5</accession>
<dbReference type="PANTHER" id="PTHR34757">
    <property type="entry name" value="JUNCTIONAL PROTEIN ASSOCIATED WITH CORONARY ARTERY DISEASE"/>
    <property type="match status" value="1"/>
</dbReference>
<feature type="region of interest" description="Disordered" evidence="1">
    <location>
        <begin position="91"/>
        <end position="110"/>
    </location>
</feature>
<evidence type="ECO:0000313" key="3">
    <source>
        <dbReference type="Proteomes" id="UP001162483"/>
    </source>
</evidence>
<name>A0ABN9FRK5_9NEOB</name>
<proteinExistence type="predicted"/>